<dbReference type="OrthoDB" id="9793120at2"/>
<dbReference type="InterPro" id="IPR030374">
    <property type="entry name" value="PABS"/>
</dbReference>
<dbReference type="RefSeq" id="WP_114589645.1">
    <property type="nucleotide sequence ID" value="NZ_CP031165.1"/>
</dbReference>
<dbReference type="PANTHER" id="PTHR43317:SF1">
    <property type="entry name" value="THERMOSPERMINE SYNTHASE ACAULIS5"/>
    <property type="match status" value="1"/>
</dbReference>
<dbReference type="PROSITE" id="PS01330">
    <property type="entry name" value="PABS_1"/>
    <property type="match status" value="1"/>
</dbReference>
<dbReference type="PROSITE" id="PS51006">
    <property type="entry name" value="PABS_2"/>
    <property type="match status" value="1"/>
</dbReference>
<dbReference type="NCBIfam" id="NF002956">
    <property type="entry name" value="PRK03612.1"/>
    <property type="match status" value="1"/>
</dbReference>
<keyword evidence="4" id="KW-0745">Spermidine biosynthesis</keyword>
<dbReference type="EC" id="2.5.1.16" evidence="4"/>
<dbReference type="SUPFAM" id="SSF53335">
    <property type="entry name" value="S-adenosyl-L-methionine-dependent methyltransferases"/>
    <property type="match status" value="1"/>
</dbReference>
<feature type="transmembrane region" description="Helical" evidence="4">
    <location>
        <begin position="159"/>
        <end position="178"/>
    </location>
</feature>
<accession>A0A346XR95</accession>
<evidence type="ECO:0000313" key="8">
    <source>
        <dbReference type="Proteomes" id="UP000264006"/>
    </source>
</evidence>
<feature type="binding site" evidence="4">
    <location>
        <position position="252"/>
    </location>
    <ligand>
        <name>S-methyl-5'-thioadenosine</name>
        <dbReference type="ChEBI" id="CHEBI:17509"/>
    </ligand>
</feature>
<comment type="caution">
    <text evidence="4">Lacks conserved residue(s) required for the propagation of feature annotation.</text>
</comment>
<dbReference type="GO" id="GO:0005886">
    <property type="term" value="C:plasma membrane"/>
    <property type="evidence" value="ECO:0007669"/>
    <property type="project" value="UniProtKB-SubCell"/>
</dbReference>
<proteinExistence type="inferred from homology"/>
<comment type="pathway">
    <text evidence="4">Amine and polyamine biosynthesis; spermidine biosynthesis; spermidine from putrescine: step 1/1.</text>
</comment>
<feature type="binding site" evidence="4">
    <location>
        <position position="286"/>
    </location>
    <ligand>
        <name>spermidine</name>
        <dbReference type="ChEBI" id="CHEBI:57834"/>
    </ligand>
</feature>
<comment type="subunit">
    <text evidence="4">Homodimer or homotetramer.</text>
</comment>
<feature type="active site" description="Proton acceptor" evidence="4 5">
    <location>
        <position position="381"/>
    </location>
</feature>
<keyword evidence="4" id="KW-1133">Transmembrane helix</keyword>
<comment type="catalytic activity">
    <reaction evidence="4">
        <text>S-adenosyl 3-(methylsulfanyl)propylamine + putrescine = S-methyl-5'-thioadenosine + spermidine + H(+)</text>
        <dbReference type="Rhea" id="RHEA:12721"/>
        <dbReference type="ChEBI" id="CHEBI:15378"/>
        <dbReference type="ChEBI" id="CHEBI:17509"/>
        <dbReference type="ChEBI" id="CHEBI:57443"/>
        <dbReference type="ChEBI" id="CHEBI:57834"/>
        <dbReference type="ChEBI" id="CHEBI:326268"/>
        <dbReference type="EC" id="2.5.1.16"/>
    </reaction>
</comment>
<keyword evidence="2 4" id="KW-0808">Transferase</keyword>
<feature type="binding site" evidence="4">
    <location>
        <position position="328"/>
    </location>
    <ligand>
        <name>S-methyl-5'-thioadenosine</name>
        <dbReference type="ChEBI" id="CHEBI:17509"/>
    </ligand>
</feature>
<dbReference type="Gene3D" id="3.40.50.150">
    <property type="entry name" value="Vaccinia Virus protein VP39"/>
    <property type="match status" value="1"/>
</dbReference>
<organism evidence="7 8">
    <name type="scientific">Euzebya pacifica</name>
    <dbReference type="NCBI Taxonomy" id="1608957"/>
    <lineage>
        <taxon>Bacteria</taxon>
        <taxon>Bacillati</taxon>
        <taxon>Actinomycetota</taxon>
        <taxon>Nitriliruptoria</taxon>
        <taxon>Euzebyales</taxon>
    </lineage>
</organism>
<dbReference type="HAMAP" id="MF_00198">
    <property type="entry name" value="Spermidine_synth"/>
    <property type="match status" value="1"/>
</dbReference>
<evidence type="ECO:0000259" key="6">
    <source>
        <dbReference type="PROSITE" id="PS51006"/>
    </source>
</evidence>
<evidence type="ECO:0000256" key="5">
    <source>
        <dbReference type="PROSITE-ProRule" id="PRU00354"/>
    </source>
</evidence>
<feature type="transmembrane region" description="Helical" evidence="4">
    <location>
        <begin position="55"/>
        <end position="74"/>
    </location>
</feature>
<feature type="transmembrane region" description="Helical" evidence="4">
    <location>
        <begin position="208"/>
        <end position="225"/>
    </location>
</feature>
<dbReference type="Pfam" id="PF01564">
    <property type="entry name" value="Spermine_synth"/>
    <property type="match status" value="1"/>
</dbReference>
<gene>
    <name evidence="4" type="primary">speE</name>
    <name evidence="7" type="ORF">DVS28_a0033</name>
</gene>
<evidence type="ECO:0000256" key="3">
    <source>
        <dbReference type="ARBA" id="ARBA00023115"/>
    </source>
</evidence>
<evidence type="ECO:0000313" key="7">
    <source>
        <dbReference type="EMBL" id="AXV04742.1"/>
    </source>
</evidence>
<dbReference type="Proteomes" id="UP000264006">
    <property type="component" value="Chromosome"/>
</dbReference>
<keyword evidence="4" id="KW-0472">Membrane</keyword>
<dbReference type="GO" id="GO:0010487">
    <property type="term" value="F:thermospermine synthase activity"/>
    <property type="evidence" value="ECO:0007669"/>
    <property type="project" value="UniProtKB-ARBA"/>
</dbReference>
<keyword evidence="3 4" id="KW-0620">Polyamine biosynthesis</keyword>
<keyword evidence="8" id="KW-1185">Reference proteome</keyword>
<dbReference type="GO" id="GO:0004766">
    <property type="term" value="F:spermidine synthase activity"/>
    <property type="evidence" value="ECO:0007669"/>
    <property type="project" value="UniProtKB-UniRule"/>
</dbReference>
<feature type="binding site" evidence="4">
    <location>
        <position position="308"/>
    </location>
    <ligand>
        <name>spermidine</name>
        <dbReference type="ChEBI" id="CHEBI:57834"/>
    </ligand>
</feature>
<feature type="transmembrane region" description="Helical" evidence="4">
    <location>
        <begin position="22"/>
        <end position="49"/>
    </location>
</feature>
<name>A0A346XR95_9ACTN</name>
<feature type="transmembrane region" description="Helical" evidence="4">
    <location>
        <begin position="116"/>
        <end position="139"/>
    </location>
</feature>
<dbReference type="UniPathway" id="UPA00248">
    <property type="reaction ID" value="UER00314"/>
</dbReference>
<dbReference type="InterPro" id="IPR036259">
    <property type="entry name" value="MFS_trans_sf"/>
</dbReference>
<dbReference type="EMBL" id="CP031165">
    <property type="protein sequence ID" value="AXV04742.1"/>
    <property type="molecule type" value="Genomic_DNA"/>
</dbReference>
<dbReference type="CDD" id="cd02440">
    <property type="entry name" value="AdoMet_MTases"/>
    <property type="match status" value="1"/>
</dbReference>
<sequence length="521" mass="54279">MATLTSPAATDAPTGRRVGRTALLFVVAVCAACGLVYELALVATGSYLVGSSITQTSLVLGVALASMGIGALVAKRLIGRPAAGFVAVELVLGVVGAFCVPALYTAFAWLGLYTPALLVAAVAVGTLIGAEIPLLMALIGRLGDDDPAFVVADMSAADYVGALVGGLVFPFLLLPVFGLLTGSLLVGAVNVTAGLATGLVLLPDRRRWLLAAGVVALGLIGLMHVKTGDFELTAQQKLFRDPIVLHEQTAYQDLVITESTTPDGPDTRLFLDGDLQFSTLDEHRYHEALVHPAMNGPHDRVLILGGGDGLAAREVLGYDDVESVTLVDLDPAVVAAARTVPRIVEANRGSLDDPRLEVVHDDAFTWVRDGGSGPVDVIVVDLPDPDTVDLAKLYSVEFYGMAAGLLAPGGRMVVQSGSPYFVPLAFWTIQATVEDAGLATVPYHVDVPTFGDWGFVLATFGGEPALRIPGDAPALRFLTDEVLAAAAVFPPDRLPDPASVEASTLLDPVIVEAARSGWAGY</sequence>
<comment type="similarity">
    <text evidence="1 4">Belongs to the spermidine/spermine synthase family.</text>
</comment>
<dbReference type="InterPro" id="IPR030373">
    <property type="entry name" value="PABS_CS"/>
</dbReference>
<dbReference type="GO" id="GO:0008295">
    <property type="term" value="P:spermidine biosynthetic process"/>
    <property type="evidence" value="ECO:0007669"/>
    <property type="project" value="UniProtKB-UniRule"/>
</dbReference>
<evidence type="ECO:0000256" key="1">
    <source>
        <dbReference type="ARBA" id="ARBA00007867"/>
    </source>
</evidence>
<keyword evidence="4" id="KW-0812">Transmembrane</keyword>
<dbReference type="KEGG" id="euz:DVS28_a0033"/>
<protein>
    <recommendedName>
        <fullName evidence="4">Polyamine aminopropyltransferase</fullName>
    </recommendedName>
    <alternativeName>
        <fullName evidence="4">Putrescine aminopropyltransferase</fullName>
        <shortName evidence="4">PAPT</shortName>
    </alternativeName>
    <alternativeName>
        <fullName evidence="4">Spermidine synthase</fullName>
        <shortName evidence="4">SPDS</shortName>
        <shortName evidence="4">SPDSY</shortName>
        <ecNumber evidence="4">2.5.1.16</ecNumber>
    </alternativeName>
</protein>
<comment type="subcellular location">
    <subcellularLocation>
        <location evidence="4">Cell membrane</location>
        <topology evidence="4">Multi-pass membrane protein</topology>
    </subcellularLocation>
</comment>
<feature type="transmembrane region" description="Helical" evidence="4">
    <location>
        <begin position="86"/>
        <end position="110"/>
    </location>
</feature>
<feature type="transmembrane region" description="Helical" evidence="4">
    <location>
        <begin position="184"/>
        <end position="201"/>
    </location>
</feature>
<evidence type="ECO:0000256" key="4">
    <source>
        <dbReference type="HAMAP-Rule" id="MF_00198"/>
    </source>
</evidence>
<dbReference type="InterPro" id="IPR029063">
    <property type="entry name" value="SAM-dependent_MTases_sf"/>
</dbReference>
<comment type="function">
    <text evidence="4">Catalyzes the irreversible transfer of a propylamine group from the amino donor S-adenosylmethioninamine (decarboxy-AdoMet) to putrescine (1,4-diaminobutane) to yield spermidine.</text>
</comment>
<reference evidence="7 8" key="1">
    <citation type="submission" date="2018-09" db="EMBL/GenBank/DDBJ databases">
        <title>Complete genome sequence of Euzebya sp. DY32-46 isolated from seawater of Pacific Ocean.</title>
        <authorList>
            <person name="Xu L."/>
            <person name="Wu Y.-H."/>
            <person name="Xu X.-W."/>
        </authorList>
    </citation>
    <scope>NUCLEOTIDE SEQUENCE [LARGE SCALE GENOMIC DNA]</scope>
    <source>
        <strain evidence="7 8">DY32-46</strain>
    </source>
</reference>
<feature type="domain" description="PABS" evidence="6">
    <location>
        <begin position="221"/>
        <end position="460"/>
    </location>
</feature>
<dbReference type="PANTHER" id="PTHR43317">
    <property type="entry name" value="THERMOSPERMINE SYNTHASE ACAULIS5"/>
    <property type="match status" value="1"/>
</dbReference>
<evidence type="ECO:0000256" key="2">
    <source>
        <dbReference type="ARBA" id="ARBA00022679"/>
    </source>
</evidence>
<dbReference type="SUPFAM" id="SSF103473">
    <property type="entry name" value="MFS general substrate transporter"/>
    <property type="match status" value="1"/>
</dbReference>
<keyword evidence="4" id="KW-1003">Cell membrane</keyword>
<dbReference type="AlphaFoldDB" id="A0A346XR95"/>
<dbReference type="InterPro" id="IPR001045">
    <property type="entry name" value="Spermi_synthase"/>
</dbReference>
<feature type="binding site" evidence="4">
    <location>
        <begin position="362"/>
        <end position="363"/>
    </location>
    <ligand>
        <name>S-methyl-5'-thioadenosine</name>
        <dbReference type="ChEBI" id="CHEBI:17509"/>
    </ligand>
</feature>